<reference evidence="12" key="1">
    <citation type="submission" date="2016-10" db="EMBL/GenBank/DDBJ databases">
        <authorList>
            <person name="Varghese N."/>
            <person name="Submissions S."/>
        </authorList>
    </citation>
    <scope>NUCLEOTIDE SEQUENCE [LARGE SCALE GENOMIC DNA]</scope>
    <source>
        <strain evidence="12">DSM 26348</strain>
    </source>
</reference>
<dbReference type="GO" id="GO:0008137">
    <property type="term" value="F:NADH dehydrogenase (ubiquinone) activity"/>
    <property type="evidence" value="ECO:0007669"/>
    <property type="project" value="InterPro"/>
</dbReference>
<dbReference type="InterPro" id="IPR001516">
    <property type="entry name" value="Proton_antipo_N"/>
</dbReference>
<feature type="transmembrane region" description="Helical" evidence="7">
    <location>
        <begin position="474"/>
        <end position="498"/>
    </location>
</feature>
<feature type="transmembrane region" description="Helical" evidence="7">
    <location>
        <begin position="281"/>
        <end position="301"/>
    </location>
</feature>
<name>A0A1I3SGB0_9PLAN</name>
<dbReference type="AlphaFoldDB" id="A0A1I3SGB0"/>
<feature type="transmembrane region" description="Helical" evidence="7">
    <location>
        <begin position="79"/>
        <end position="104"/>
    </location>
</feature>
<keyword evidence="3 7" id="KW-1003">Cell membrane</keyword>
<feature type="transmembrane region" description="Helical" evidence="7">
    <location>
        <begin position="321"/>
        <end position="339"/>
    </location>
</feature>
<evidence type="ECO:0000256" key="4">
    <source>
        <dbReference type="ARBA" id="ARBA00022692"/>
    </source>
</evidence>
<keyword evidence="12" id="KW-1185">Reference proteome</keyword>
<dbReference type="STRING" id="1576369.SAMN05421753_12413"/>
<evidence type="ECO:0000256" key="6">
    <source>
        <dbReference type="ARBA" id="ARBA00023136"/>
    </source>
</evidence>
<accession>A0A1I3SGB0</accession>
<gene>
    <name evidence="7" type="primary">dabB</name>
    <name evidence="11" type="ORF">SAMN05421753_12413</name>
</gene>
<dbReference type="PANTHER" id="PTHR42829">
    <property type="entry name" value="NADH-UBIQUINONE OXIDOREDUCTASE CHAIN 5"/>
    <property type="match status" value="1"/>
</dbReference>
<dbReference type="GO" id="GO:0005886">
    <property type="term" value="C:plasma membrane"/>
    <property type="evidence" value="ECO:0007669"/>
    <property type="project" value="UniProtKB-SubCell"/>
</dbReference>
<protein>
    <recommendedName>
        <fullName evidence="7">Probable inorganic carbon transporter subunit DabB</fullName>
    </recommendedName>
</protein>
<dbReference type="PRINTS" id="PR01434">
    <property type="entry name" value="NADHDHGNASE5"/>
</dbReference>
<dbReference type="Pfam" id="PF00361">
    <property type="entry name" value="Proton_antipo_M"/>
    <property type="match status" value="1"/>
</dbReference>
<dbReference type="PANTHER" id="PTHR42829:SF1">
    <property type="entry name" value="INORGANIC CARBON TRANSPORTER SUBUNIT DABB-RELATED"/>
    <property type="match status" value="1"/>
</dbReference>
<evidence type="ECO:0000256" key="7">
    <source>
        <dbReference type="HAMAP-Rule" id="MF_00862"/>
    </source>
</evidence>
<sequence>MHFWFSLTAAAPPLLLLACGLVPSRWADRHLAVMRRASVGLALLAFALSVTAGVLLAIAGPLDSTFVQWSRPIPLSLGVYVDSLSAIMLVLISFIGLIVVRFSIRYLDGDARQGRFLRWMSFTIGAALLLVVARNLVLFTLAWTLTSLGLHRLLKHYPERSWALWAARKKFLISRLGDLLLLAALVLTFQCFGTFEYGEIFAAAQAIHAGSSAGSPLIPLIGVLFVLGAMTKSAQFPFHSWLPDTMETPTPVSALMHAGIINAGGFLVIRLSPLIALSHAALDFLALTGAFTALFGGLVMLTQTSIKRSLAYSTIAQMGFMMLQCGLGAFSAALLHIVAHSAYKAHAFLTCGSVLESAARLRNGSFPTQRGIWRLAMLPLAIAIAVGLYAFTFQLLGIDVAAKSGGPVLGLVMTIALTQLVWTGLSAGTWGLAARGLFSATLVCGAYAGSYLLIDSLFAGSKSHILVPASSLDMPVIVLVAAGFTGIFALQSVTASFARAAWLRALYVHAMNGFYIDIPARRITARFWRQSAPVQ</sequence>
<dbReference type="EMBL" id="FOQD01000024">
    <property type="protein sequence ID" value="SFJ57420.1"/>
    <property type="molecule type" value="Genomic_DNA"/>
</dbReference>
<dbReference type="RefSeq" id="WP_092056639.1">
    <property type="nucleotide sequence ID" value="NZ_FOQD01000024.1"/>
</dbReference>
<dbReference type="OrthoDB" id="9807568at2"/>
<keyword evidence="6 7" id="KW-0472">Membrane</keyword>
<organism evidence="11 12">
    <name type="scientific">Planctomicrobium piriforme</name>
    <dbReference type="NCBI Taxonomy" id="1576369"/>
    <lineage>
        <taxon>Bacteria</taxon>
        <taxon>Pseudomonadati</taxon>
        <taxon>Planctomycetota</taxon>
        <taxon>Planctomycetia</taxon>
        <taxon>Planctomycetales</taxon>
        <taxon>Planctomycetaceae</taxon>
        <taxon>Planctomicrobium</taxon>
    </lineage>
</organism>
<dbReference type="InterPro" id="IPR001750">
    <property type="entry name" value="ND/Mrp_TM"/>
</dbReference>
<dbReference type="GO" id="GO:0015990">
    <property type="term" value="P:electron transport coupled proton transport"/>
    <property type="evidence" value="ECO:0007669"/>
    <property type="project" value="TreeGrafter"/>
</dbReference>
<dbReference type="GO" id="GO:0003954">
    <property type="term" value="F:NADH dehydrogenase activity"/>
    <property type="evidence" value="ECO:0007669"/>
    <property type="project" value="TreeGrafter"/>
</dbReference>
<keyword evidence="5 7" id="KW-1133">Transmembrane helix</keyword>
<evidence type="ECO:0000256" key="2">
    <source>
        <dbReference type="ARBA" id="ARBA00022448"/>
    </source>
</evidence>
<dbReference type="InterPro" id="IPR046396">
    <property type="entry name" value="Transporter_DabB"/>
</dbReference>
<feature type="transmembrane region" description="Helical" evidence="7">
    <location>
        <begin position="179"/>
        <end position="197"/>
    </location>
</feature>
<comment type="subcellular location">
    <subcellularLocation>
        <location evidence="7">Cell membrane</location>
        <topology evidence="7">Multi-pass membrane protein</topology>
    </subcellularLocation>
    <subcellularLocation>
        <location evidence="1">Endomembrane system</location>
        <topology evidence="1">Multi-pass membrane protein</topology>
    </subcellularLocation>
    <subcellularLocation>
        <location evidence="8">Membrane</location>
        <topology evidence="8">Multi-pass membrane protein</topology>
    </subcellularLocation>
</comment>
<evidence type="ECO:0000256" key="5">
    <source>
        <dbReference type="ARBA" id="ARBA00022989"/>
    </source>
</evidence>
<feature type="domain" description="NADH:quinone oxidoreductase/Mrp antiporter transmembrane" evidence="9">
    <location>
        <begin position="133"/>
        <end position="362"/>
    </location>
</feature>
<keyword evidence="2 7" id="KW-0813">Transport</keyword>
<feature type="transmembrane region" description="Helical" evidence="7">
    <location>
        <begin position="250"/>
        <end position="269"/>
    </location>
</feature>
<evidence type="ECO:0000313" key="12">
    <source>
        <dbReference type="Proteomes" id="UP000199518"/>
    </source>
</evidence>
<proteinExistence type="inferred from homology"/>
<evidence type="ECO:0000259" key="9">
    <source>
        <dbReference type="Pfam" id="PF00361"/>
    </source>
</evidence>
<dbReference type="InterPro" id="IPR003945">
    <property type="entry name" value="NU5C-like"/>
</dbReference>
<feature type="transmembrane region" description="Helical" evidence="7">
    <location>
        <begin position="39"/>
        <end position="59"/>
    </location>
</feature>
<comment type="function">
    <text evidence="7">Part of an energy-coupled inorganic carbon pump.</text>
</comment>
<dbReference type="HAMAP" id="MF_00862">
    <property type="entry name" value="DabB"/>
    <property type="match status" value="1"/>
</dbReference>
<comment type="similarity">
    <text evidence="7">Belongs to the inorganic carbon transporter (TC 9.A.2) DabB family.</text>
</comment>
<dbReference type="GO" id="GO:0042773">
    <property type="term" value="P:ATP synthesis coupled electron transport"/>
    <property type="evidence" value="ECO:0007669"/>
    <property type="project" value="InterPro"/>
</dbReference>
<evidence type="ECO:0000313" key="11">
    <source>
        <dbReference type="EMBL" id="SFJ57420.1"/>
    </source>
</evidence>
<dbReference type="PRINTS" id="PR01435">
    <property type="entry name" value="NPOXDRDTASE5"/>
</dbReference>
<comment type="subunit">
    <text evidence="7">Forms a complex with DabA.</text>
</comment>
<feature type="transmembrane region" description="Helical" evidence="7">
    <location>
        <begin position="6"/>
        <end position="27"/>
    </location>
</feature>
<dbReference type="Pfam" id="PF00662">
    <property type="entry name" value="Proton_antipo_N"/>
    <property type="match status" value="1"/>
</dbReference>
<feature type="transmembrane region" description="Helical" evidence="7">
    <location>
        <begin position="116"/>
        <end position="145"/>
    </location>
</feature>
<evidence type="ECO:0000259" key="10">
    <source>
        <dbReference type="Pfam" id="PF00662"/>
    </source>
</evidence>
<feature type="transmembrane region" description="Helical" evidence="7">
    <location>
        <begin position="209"/>
        <end position="230"/>
    </location>
</feature>
<evidence type="ECO:0000256" key="3">
    <source>
        <dbReference type="ARBA" id="ARBA00022475"/>
    </source>
</evidence>
<dbReference type="GO" id="GO:0012505">
    <property type="term" value="C:endomembrane system"/>
    <property type="evidence" value="ECO:0007669"/>
    <property type="project" value="UniProtKB-SubCell"/>
</dbReference>
<feature type="transmembrane region" description="Helical" evidence="7">
    <location>
        <begin position="432"/>
        <end position="454"/>
    </location>
</feature>
<dbReference type="Proteomes" id="UP000199518">
    <property type="component" value="Unassembled WGS sequence"/>
</dbReference>
<feature type="transmembrane region" description="Helical" evidence="7">
    <location>
        <begin position="408"/>
        <end position="425"/>
    </location>
</feature>
<evidence type="ECO:0000256" key="8">
    <source>
        <dbReference type="RuleBase" id="RU000320"/>
    </source>
</evidence>
<feature type="domain" description="NADH-Ubiquinone oxidoreductase (complex I) chain 5 N-terminal" evidence="10">
    <location>
        <begin position="73"/>
        <end position="116"/>
    </location>
</feature>
<evidence type="ECO:0000256" key="1">
    <source>
        <dbReference type="ARBA" id="ARBA00004127"/>
    </source>
</evidence>
<keyword evidence="4 7" id="KW-0812">Transmembrane</keyword>
<feature type="transmembrane region" description="Helical" evidence="7">
    <location>
        <begin position="372"/>
        <end position="396"/>
    </location>
</feature>